<keyword evidence="2" id="KW-0540">Nuclease</keyword>
<dbReference type="Pfam" id="PF01844">
    <property type="entry name" value="HNH"/>
    <property type="match status" value="1"/>
</dbReference>
<sequence length="331" mass="37856">MGTWPTTAARSRLVVLRLWDGRCGHCGTQLVRNRFAPTPRLFEVDHYIPRNPYGGIDAPTNYVASCHDCNHARSNGPVPNPAVHARMARVRSFVNGDSFNDFVRDSMRIEHSTSDGALVVTVRCLEHGWHVENSPDAIDCFERCTRELPLRYRNAEWWSRFGEDSAHVLAAVQEYLHITGLNRPRYSREWRGLHLDLPRYARSPHTALSTLDAMVRGGRDSLSPAAERFTYGRIPLSGTNDSSARTRSTSIEVAEVFEFWKDHGVTSIELLKFWMSNQCPTDLLGHYFDAVDHIQRTGVRKHILALSEYTDLPYWDRVCAFTNYLARHSDR</sequence>
<evidence type="ECO:0000313" key="3">
    <source>
        <dbReference type="Proteomes" id="UP000182241"/>
    </source>
</evidence>
<keyword evidence="2" id="KW-0255">Endonuclease</keyword>
<name>A0A1H4WSC1_TSUTY</name>
<dbReference type="GO" id="GO:0003676">
    <property type="term" value="F:nucleic acid binding"/>
    <property type="evidence" value="ECO:0007669"/>
    <property type="project" value="InterPro"/>
</dbReference>
<organism evidence="2 3">
    <name type="scientific">Tsukamurella tyrosinosolvens</name>
    <dbReference type="NCBI Taxonomy" id="57704"/>
    <lineage>
        <taxon>Bacteria</taxon>
        <taxon>Bacillati</taxon>
        <taxon>Actinomycetota</taxon>
        <taxon>Actinomycetes</taxon>
        <taxon>Mycobacteriales</taxon>
        <taxon>Tsukamurellaceae</taxon>
        <taxon>Tsukamurella</taxon>
    </lineage>
</organism>
<dbReference type="EMBL" id="FNSA01000003">
    <property type="protein sequence ID" value="SEC96262.1"/>
    <property type="molecule type" value="Genomic_DNA"/>
</dbReference>
<feature type="domain" description="HNH" evidence="1">
    <location>
        <begin position="23"/>
        <end position="75"/>
    </location>
</feature>
<dbReference type="InterPro" id="IPR002711">
    <property type="entry name" value="HNH"/>
</dbReference>
<dbReference type="GO" id="GO:0004519">
    <property type="term" value="F:endonuclease activity"/>
    <property type="evidence" value="ECO:0007669"/>
    <property type="project" value="UniProtKB-KW"/>
</dbReference>
<keyword evidence="2" id="KW-0378">Hydrolase</keyword>
<keyword evidence="3" id="KW-1185">Reference proteome</keyword>
<evidence type="ECO:0000313" key="2">
    <source>
        <dbReference type="EMBL" id="SEC96262.1"/>
    </source>
</evidence>
<proteinExistence type="predicted"/>
<dbReference type="Proteomes" id="UP000182241">
    <property type="component" value="Unassembled WGS sequence"/>
</dbReference>
<protein>
    <submittedName>
        <fullName evidence="2">HNH endonuclease</fullName>
    </submittedName>
</protein>
<accession>A0A1H4WSC1</accession>
<dbReference type="GO" id="GO:0008270">
    <property type="term" value="F:zinc ion binding"/>
    <property type="evidence" value="ECO:0007669"/>
    <property type="project" value="InterPro"/>
</dbReference>
<dbReference type="Gene3D" id="1.10.30.50">
    <property type="match status" value="1"/>
</dbReference>
<gene>
    <name evidence="2" type="ORF">SAMN04489793_3658</name>
</gene>
<dbReference type="AlphaFoldDB" id="A0A1H4WSC1"/>
<evidence type="ECO:0000259" key="1">
    <source>
        <dbReference type="Pfam" id="PF01844"/>
    </source>
</evidence>
<reference evidence="3" key="1">
    <citation type="submission" date="2016-10" db="EMBL/GenBank/DDBJ databases">
        <authorList>
            <person name="Varghese N."/>
            <person name="Submissions S."/>
        </authorList>
    </citation>
    <scope>NUCLEOTIDE SEQUENCE [LARGE SCALE GENOMIC DNA]</scope>
    <source>
        <strain evidence="3">DSM 44234</strain>
    </source>
</reference>